<gene>
    <name evidence="6" type="primary">rplJ</name>
    <name evidence="7" type="ordered locus">Thal_0627</name>
</gene>
<evidence type="ECO:0000256" key="1">
    <source>
        <dbReference type="ARBA" id="ARBA00002633"/>
    </source>
</evidence>
<evidence type="ECO:0000256" key="2">
    <source>
        <dbReference type="ARBA" id="ARBA00008889"/>
    </source>
</evidence>
<reference evidence="8" key="1">
    <citation type="journal article" date="2010" name="Stand. Genomic Sci.">
        <title>Complete genome sequence of Thermocrinis albus type strain (HI 11/12T).</title>
        <authorList>
            <person name="Wirth R."/>
            <person name="Sikorski J."/>
            <person name="Brambilla E."/>
            <person name="Misra M."/>
            <person name="Lapidus A."/>
            <person name="Copeland A."/>
            <person name="Nolan M."/>
            <person name="Lucas S."/>
            <person name="Chen F."/>
            <person name="Tice H."/>
            <person name="Cheng J.F."/>
            <person name="Han C."/>
            <person name="Detter J.C."/>
            <person name="Tapia R."/>
            <person name="Bruce D."/>
            <person name="Goodwin L."/>
            <person name="Pitluck S."/>
            <person name="Pati A."/>
            <person name="Anderson I."/>
            <person name="Ivanova N."/>
            <person name="Mavromatis K."/>
            <person name="Mikhailova N."/>
            <person name="Chen A."/>
            <person name="Palaniappan K."/>
            <person name="Bilek Y."/>
            <person name="Hader T."/>
            <person name="Land M."/>
            <person name="Hauser L."/>
            <person name="Chang Y.J."/>
            <person name="Jeffries C.D."/>
            <person name="Tindall B.J."/>
            <person name="Rohde M."/>
            <person name="Goker M."/>
            <person name="Bristow J."/>
            <person name="Eisen J.A."/>
            <person name="Markowitz V."/>
            <person name="Hugenholtz P."/>
            <person name="Kyrpides N.C."/>
            <person name="Klenk H.P."/>
        </authorList>
    </citation>
    <scope>NUCLEOTIDE SEQUENCE [LARGE SCALE GENOMIC DNA]</scope>
    <source>
        <strain evidence="8">DSM 14484 / JCM 11386 / HI 11/12</strain>
    </source>
</reference>
<dbReference type="Proteomes" id="UP000002043">
    <property type="component" value="Chromosome"/>
</dbReference>
<evidence type="ECO:0000313" key="7">
    <source>
        <dbReference type="EMBL" id="ADC89261.1"/>
    </source>
</evidence>
<dbReference type="InterPro" id="IPR043141">
    <property type="entry name" value="Ribosomal_uL10-like_sf"/>
</dbReference>
<dbReference type="InterPro" id="IPR047865">
    <property type="entry name" value="Ribosomal_uL10_bac_type"/>
</dbReference>
<dbReference type="RefSeq" id="WP_012991668.1">
    <property type="nucleotide sequence ID" value="NC_013894.1"/>
</dbReference>
<evidence type="ECO:0000313" key="8">
    <source>
        <dbReference type="Proteomes" id="UP000002043"/>
    </source>
</evidence>
<dbReference type="OrthoDB" id="9808307at2"/>
<dbReference type="GO" id="GO:0015934">
    <property type="term" value="C:large ribosomal subunit"/>
    <property type="evidence" value="ECO:0007669"/>
    <property type="project" value="InterPro"/>
</dbReference>
<dbReference type="PROSITE" id="PS01109">
    <property type="entry name" value="RIBOSOMAL_L10"/>
    <property type="match status" value="1"/>
</dbReference>
<keyword evidence="6" id="KW-0694">RNA-binding</keyword>
<evidence type="ECO:0000256" key="4">
    <source>
        <dbReference type="ARBA" id="ARBA00023274"/>
    </source>
</evidence>
<dbReference type="HAMAP" id="MF_00362">
    <property type="entry name" value="Ribosomal_uL10"/>
    <property type="match status" value="1"/>
</dbReference>
<keyword evidence="4 6" id="KW-0687">Ribonucleoprotein</keyword>
<dbReference type="HOGENOM" id="CLU_092227_1_2_0"/>
<dbReference type="GO" id="GO:0006412">
    <property type="term" value="P:translation"/>
    <property type="evidence" value="ECO:0007669"/>
    <property type="project" value="UniProtKB-UniRule"/>
</dbReference>
<comment type="function">
    <text evidence="1 6">Forms part of the ribosomal stalk, playing a central role in the interaction of the ribosome with GTP-bound translation factors.</text>
</comment>
<sequence>MRKSIMEKAKLVETYKEKISKSNLVIFFNFTGLDAYPMSQLRAEIKDMGGEILVGKNTLFYRAFMDTVMADHRDVLVGPTALVFAYRDPVVVAKRIYEVSKELDSTDPLSHIKGGYMQGRFLTPQEVKVLAELPPKEVLISQLMGALQAPLLQLILALKSAPQKLVLVLKAIEEKKSQ</sequence>
<evidence type="ECO:0000256" key="6">
    <source>
        <dbReference type="HAMAP-Rule" id="MF_00362"/>
    </source>
</evidence>
<dbReference type="AlphaFoldDB" id="D3SQ24"/>
<comment type="subunit">
    <text evidence="6">Part of the ribosomal stalk of the 50S ribosomal subunit. The N-terminus interacts with L11 and the large rRNA to form the base of the stalk. The C-terminus forms an elongated spine to which L12 dimers bind in a sequential fashion forming a multimeric L10(L12)X complex.</text>
</comment>
<dbReference type="Gene3D" id="3.30.70.1730">
    <property type="match status" value="1"/>
</dbReference>
<dbReference type="PANTHER" id="PTHR11560">
    <property type="entry name" value="39S RIBOSOMAL PROTEIN L10, MITOCHONDRIAL"/>
    <property type="match status" value="1"/>
</dbReference>
<accession>D3SQ24</accession>
<organism evidence="7 8">
    <name type="scientific">Thermocrinis albus (strain DSM 14484 / JCM 11386 / HI 11/12)</name>
    <dbReference type="NCBI Taxonomy" id="638303"/>
    <lineage>
        <taxon>Bacteria</taxon>
        <taxon>Pseudomonadati</taxon>
        <taxon>Aquificota</taxon>
        <taxon>Aquificia</taxon>
        <taxon>Aquificales</taxon>
        <taxon>Aquificaceae</taxon>
        <taxon>Thermocrinis</taxon>
    </lineage>
</organism>
<keyword evidence="6" id="KW-0699">rRNA-binding</keyword>
<keyword evidence="3 6" id="KW-0689">Ribosomal protein</keyword>
<dbReference type="CDD" id="cd05797">
    <property type="entry name" value="Ribosomal_L10"/>
    <property type="match status" value="1"/>
</dbReference>
<dbReference type="KEGG" id="tal:Thal_0627"/>
<proteinExistence type="inferred from homology"/>
<dbReference type="InterPro" id="IPR002363">
    <property type="entry name" value="Ribosomal_uL10_CS_bac"/>
</dbReference>
<evidence type="ECO:0000256" key="5">
    <source>
        <dbReference type="ARBA" id="ARBA00035202"/>
    </source>
</evidence>
<protein>
    <recommendedName>
        <fullName evidence="5 6">Large ribosomal subunit protein uL10</fullName>
    </recommendedName>
</protein>
<evidence type="ECO:0000256" key="3">
    <source>
        <dbReference type="ARBA" id="ARBA00022980"/>
    </source>
</evidence>
<dbReference type="InterPro" id="IPR001790">
    <property type="entry name" value="Ribosomal_uL10"/>
</dbReference>
<dbReference type="Pfam" id="PF00466">
    <property type="entry name" value="Ribosomal_L10"/>
    <property type="match status" value="1"/>
</dbReference>
<dbReference type="EMBL" id="CP001931">
    <property type="protein sequence ID" value="ADC89261.1"/>
    <property type="molecule type" value="Genomic_DNA"/>
</dbReference>
<dbReference type="GO" id="GO:0070180">
    <property type="term" value="F:large ribosomal subunit rRNA binding"/>
    <property type="evidence" value="ECO:0007669"/>
    <property type="project" value="UniProtKB-UniRule"/>
</dbReference>
<keyword evidence="8" id="KW-1185">Reference proteome</keyword>
<dbReference type="STRING" id="638303.Thal_0627"/>
<dbReference type="NCBIfam" id="NF000955">
    <property type="entry name" value="PRK00099.1-1"/>
    <property type="match status" value="1"/>
</dbReference>
<dbReference type="SUPFAM" id="SSF160369">
    <property type="entry name" value="Ribosomal protein L10-like"/>
    <property type="match status" value="1"/>
</dbReference>
<dbReference type="GO" id="GO:0003735">
    <property type="term" value="F:structural constituent of ribosome"/>
    <property type="evidence" value="ECO:0007669"/>
    <property type="project" value="InterPro"/>
</dbReference>
<name>D3SQ24_THEAH</name>
<dbReference type="Gene3D" id="6.10.250.290">
    <property type="match status" value="1"/>
</dbReference>
<comment type="similarity">
    <text evidence="2 6">Belongs to the universal ribosomal protein uL10 family.</text>
</comment>
<dbReference type="InterPro" id="IPR022973">
    <property type="entry name" value="Ribosomal_uL10_bac"/>
</dbReference>
<dbReference type="eggNOG" id="COG0244">
    <property type="taxonomic scope" value="Bacteria"/>
</dbReference>